<gene>
    <name evidence="1" type="ORF">EV44_g4638</name>
</gene>
<name>A0A0B1PEW9_UNCNE</name>
<reference evidence="1 2" key="1">
    <citation type="journal article" date="2014" name="BMC Genomics">
        <title>Adaptive genomic structural variation in the grape powdery mildew pathogen, Erysiphe necator.</title>
        <authorList>
            <person name="Jones L."/>
            <person name="Riaz S."/>
            <person name="Morales-Cruz A."/>
            <person name="Amrine K.C."/>
            <person name="McGuire B."/>
            <person name="Gubler W.D."/>
            <person name="Walker M.A."/>
            <person name="Cantu D."/>
        </authorList>
    </citation>
    <scope>NUCLEOTIDE SEQUENCE [LARGE SCALE GENOMIC DNA]</scope>
    <source>
        <strain evidence="2">c</strain>
    </source>
</reference>
<dbReference type="AlphaFoldDB" id="A0A0B1PEW9"/>
<keyword evidence="2" id="KW-1185">Reference proteome</keyword>
<dbReference type="HOGENOM" id="CLU_036914_0_0_1"/>
<accession>A0A0B1PEW9</accession>
<comment type="caution">
    <text evidence="1">The sequence shown here is derived from an EMBL/GenBank/DDBJ whole genome shotgun (WGS) entry which is preliminary data.</text>
</comment>
<dbReference type="STRING" id="52586.A0A0B1PEW9"/>
<protein>
    <submittedName>
        <fullName evidence="1">Uncharacterized protein</fullName>
    </submittedName>
</protein>
<dbReference type="EMBL" id="JNVN01000224">
    <property type="protein sequence ID" value="KHJ35860.1"/>
    <property type="molecule type" value="Genomic_DNA"/>
</dbReference>
<sequence>MEGLNKLPETLSWLQDSLDPFVKPRKTVLEVRKTLRLYLNSHIQTGNQKLINLPLLLPDNNYVLEGSAHGVKGLQKEYLRCLDLNTKVRNEYIKLSSEHRAKDNDEHYDITTLNTITNDDSISPIDSFADLLRKKNRQSRLTLIQNCIENLEQKPAAAIDYFDLKNVLRHVATIPQVPTEVMQPLNINNDSVDIKIGALISQLERDVFLARKTLEKEHKLLANMKSEQLAATISENSRIHALKVTRNELIKWIEAKLPITDEIPVNFTDSNCPDSQSQSPAPPCVSASLKLLMKLYSKYIEARKNLLASYEDSIEANISDSKQIEESIGSDNKQETPHTTSAIFFYSSELSSLSSQQKVFIEQKLHLATNLTKQLEEANQGFERLAQESHLLTKYPVSQSKLYQRQRDDSISFSDAVSNRDKPNLYRHGKLWTHAAHSAGSATMNEILQGSEMGRLSLSDVQNNLAKLDFLTSKISGSNISNNRHDIWSDLNENTDRIKAEISNSD</sequence>
<evidence type="ECO:0000313" key="2">
    <source>
        <dbReference type="Proteomes" id="UP000030854"/>
    </source>
</evidence>
<dbReference type="Proteomes" id="UP000030854">
    <property type="component" value="Unassembled WGS sequence"/>
</dbReference>
<evidence type="ECO:0000313" key="1">
    <source>
        <dbReference type="EMBL" id="KHJ35860.1"/>
    </source>
</evidence>
<proteinExistence type="predicted"/>
<organism evidence="1 2">
    <name type="scientific">Uncinula necator</name>
    <name type="common">Grape powdery mildew</name>
    <dbReference type="NCBI Taxonomy" id="52586"/>
    <lineage>
        <taxon>Eukaryota</taxon>
        <taxon>Fungi</taxon>
        <taxon>Dikarya</taxon>
        <taxon>Ascomycota</taxon>
        <taxon>Pezizomycotina</taxon>
        <taxon>Leotiomycetes</taxon>
        <taxon>Erysiphales</taxon>
        <taxon>Erysiphaceae</taxon>
        <taxon>Erysiphe</taxon>
    </lineage>
</organism>
<dbReference type="OMA" id="QPRFKHA"/>